<dbReference type="HOGENOM" id="CLU_1122610_0_0_2"/>
<dbReference type="KEGG" id="hbu:Hbut_0340"/>
<evidence type="ECO:0000313" key="1">
    <source>
        <dbReference type="EMBL" id="ABM80212.1"/>
    </source>
</evidence>
<organism evidence="1 2">
    <name type="scientific">Hyperthermus butylicus (strain DSM 5456 / JCM 9403 / PLM1-5)</name>
    <dbReference type="NCBI Taxonomy" id="415426"/>
    <lineage>
        <taxon>Archaea</taxon>
        <taxon>Thermoproteota</taxon>
        <taxon>Thermoprotei</taxon>
        <taxon>Desulfurococcales</taxon>
        <taxon>Pyrodictiaceae</taxon>
        <taxon>Hyperthermus</taxon>
    </lineage>
</organism>
<reference evidence="1 2" key="1">
    <citation type="journal article" date="2007" name="Archaea">
        <title>The genome of Hyperthermus butylicus: a sulfur-reducing, peptide fermenting, neutrophilic Crenarchaeote growing up to 108 degrees C.</title>
        <authorList>
            <person name="Brugger K."/>
            <person name="Chen L."/>
            <person name="Stark M."/>
            <person name="Zibat A."/>
            <person name="Redder P."/>
            <person name="Ruepp A."/>
            <person name="Awayez M."/>
            <person name="She Q."/>
            <person name="Garrett R.A."/>
            <person name="Klenk H.P."/>
        </authorList>
    </citation>
    <scope>NUCLEOTIDE SEQUENCE [LARGE SCALE GENOMIC DNA]</scope>
    <source>
        <strain evidence="2">DSM 5456 / JCM 9403 / PLM1-5</strain>
    </source>
</reference>
<dbReference type="STRING" id="415426.Hbut_0340"/>
<name>A2BJQ1_HYPBU</name>
<dbReference type="RefSeq" id="WP_011821530.1">
    <property type="nucleotide sequence ID" value="NC_008818.1"/>
</dbReference>
<dbReference type="EnsemblBacteria" id="ABM80212">
    <property type="protein sequence ID" value="ABM80212"/>
    <property type="gene ID" value="Hbut_0340"/>
</dbReference>
<keyword evidence="2" id="KW-1185">Reference proteome</keyword>
<dbReference type="EMBL" id="CP000493">
    <property type="protein sequence ID" value="ABM80212.1"/>
    <property type="molecule type" value="Genomic_DNA"/>
</dbReference>
<dbReference type="GeneID" id="4781991"/>
<proteinExistence type="predicted"/>
<evidence type="ECO:0000313" key="2">
    <source>
        <dbReference type="Proteomes" id="UP000002593"/>
    </source>
</evidence>
<gene>
    <name evidence="1" type="ordered locus">Hbut_0340</name>
</gene>
<dbReference type="AlphaFoldDB" id="A2BJQ1"/>
<protein>
    <submittedName>
        <fullName evidence="1">Uncharacterized protein</fullName>
    </submittedName>
</protein>
<sequence length="247" mass="27105">MTRSLLVAAAAAVAVAAIILAPALFDKDSYGVTFVVEPSALELNGRQLFGHVQVVISTPNGPITKDYNISGSRQLVIHVSIPERVVEEWMEFYKEFENYAGKTGVKAPGKPLPTVSLVFYLYDDQGNSYTGAFSFSTVTYLMMFKKTPLDKAVEMASENPFLAFTKKPVVTLRSPVEIGLRKVGDMAPPIVKEMLKEAEERRADLSKPLVATAYTASTGQCTPYTLVWFEELYDAAYNPPKGGDNES</sequence>
<accession>A2BJQ1</accession>
<dbReference type="Proteomes" id="UP000002593">
    <property type="component" value="Chromosome"/>
</dbReference>